<dbReference type="InterPro" id="IPR006073">
    <property type="entry name" value="GTP-bd"/>
</dbReference>
<dbReference type="SUPFAM" id="SSF52540">
    <property type="entry name" value="P-loop containing nucleoside triphosphate hydrolases"/>
    <property type="match status" value="1"/>
</dbReference>
<feature type="domain" description="Hflx-type G" evidence="10">
    <location>
        <begin position="219"/>
        <end position="385"/>
    </location>
</feature>
<dbReference type="Pfam" id="PF19275">
    <property type="entry name" value="HflX_C"/>
    <property type="match status" value="1"/>
</dbReference>
<evidence type="ECO:0000256" key="5">
    <source>
        <dbReference type="ARBA" id="ARBA00023134"/>
    </source>
</evidence>
<evidence type="ECO:0000256" key="7">
    <source>
        <dbReference type="PIRSR" id="PIRSR006809-1"/>
    </source>
</evidence>
<feature type="binding site" evidence="7">
    <location>
        <begin position="272"/>
        <end position="275"/>
    </location>
    <ligand>
        <name>GTP</name>
        <dbReference type="ChEBI" id="CHEBI:37565"/>
    </ligand>
</feature>
<dbReference type="EMBL" id="DF967972">
    <property type="protein sequence ID" value="GAP14837.1"/>
    <property type="molecule type" value="Genomic_DNA"/>
</dbReference>
<dbReference type="Gene3D" id="3.40.50.300">
    <property type="entry name" value="P-loop containing nucleotide triphosphate hydrolases"/>
    <property type="match status" value="1"/>
</dbReference>
<dbReference type="PIRSF" id="PIRSF006809">
    <property type="entry name" value="GTP-binding_hflX_prd"/>
    <property type="match status" value="1"/>
</dbReference>
<dbReference type="GO" id="GO:0005525">
    <property type="term" value="F:GTP binding"/>
    <property type="evidence" value="ECO:0007669"/>
    <property type="project" value="UniProtKB-UniRule"/>
</dbReference>
<proteinExistence type="inferred from homology"/>
<dbReference type="InterPro" id="IPR045498">
    <property type="entry name" value="HflX_C"/>
</dbReference>
<dbReference type="FunFam" id="3.40.50.11060:FF:000001">
    <property type="entry name" value="GTPase HflX"/>
    <property type="match status" value="1"/>
</dbReference>
<keyword evidence="3 6" id="KW-0547">Nucleotide-binding</keyword>
<protein>
    <recommendedName>
        <fullName evidence="6">GTPase HflX</fullName>
    </recommendedName>
    <alternativeName>
        <fullName evidence="6">GTP-binding protein HflX</fullName>
    </alternativeName>
</protein>
<keyword evidence="1 6" id="KW-0963">Cytoplasm</keyword>
<evidence type="ECO:0000313" key="12">
    <source>
        <dbReference type="Proteomes" id="UP000055060"/>
    </source>
</evidence>
<dbReference type="InterPro" id="IPR016496">
    <property type="entry name" value="GTPase_HflX"/>
</dbReference>
<keyword evidence="4 8" id="KW-0460">Magnesium</keyword>
<dbReference type="HAMAP" id="MF_00900">
    <property type="entry name" value="GTPase_HflX"/>
    <property type="match status" value="1"/>
</dbReference>
<dbReference type="GO" id="GO:0046872">
    <property type="term" value="F:metal ion binding"/>
    <property type="evidence" value="ECO:0007669"/>
    <property type="project" value="UniProtKB-KW"/>
</dbReference>
<dbReference type="Pfam" id="PF13167">
    <property type="entry name" value="GTP-bdg_N"/>
    <property type="match status" value="1"/>
</dbReference>
<dbReference type="InterPro" id="IPR042108">
    <property type="entry name" value="GTPase_HflX_N_sf"/>
</dbReference>
<feature type="binding site" evidence="8">
    <location>
        <position position="232"/>
    </location>
    <ligand>
        <name>Mg(2+)</name>
        <dbReference type="ChEBI" id="CHEBI:18420"/>
    </ligand>
</feature>
<name>A0A0S7BM34_9CHLR</name>
<dbReference type="Gene3D" id="6.10.250.2860">
    <property type="match status" value="1"/>
</dbReference>
<accession>A0A0S7BM34</accession>
<reference evidence="11" key="1">
    <citation type="submission" date="2015-07" db="EMBL/GenBank/DDBJ databases">
        <title>Draft Genome Sequences of Anaerolinea thermolimosa IMO-1, Bellilinea caldifistulae GOMI-1, Leptolinea tardivitalis YMTK-2, Levilinea saccharolytica KIBI-1,Longilinea arvoryzae KOME-1, Previously Described as Members of the Anaerolineaceae (Chloroflexi).</title>
        <authorList>
            <person name="Sekiguchi Y."/>
            <person name="Ohashi A."/>
            <person name="Matsuura N."/>
            <person name="Tourlousse M.D."/>
        </authorList>
    </citation>
    <scope>NUCLEOTIDE SEQUENCE [LARGE SCALE GENOMIC DNA]</scope>
    <source>
        <strain evidence="11">KOME-1</strain>
    </source>
</reference>
<dbReference type="InterPro" id="IPR005225">
    <property type="entry name" value="Small_GTP-bd"/>
</dbReference>
<dbReference type="RefSeq" id="WP_075074064.1">
    <property type="nucleotide sequence ID" value="NZ_DF967972.1"/>
</dbReference>
<evidence type="ECO:0000259" key="10">
    <source>
        <dbReference type="PROSITE" id="PS51705"/>
    </source>
</evidence>
<dbReference type="PANTHER" id="PTHR10229:SF0">
    <property type="entry name" value="GTP-BINDING PROTEIN 6-RELATED"/>
    <property type="match status" value="1"/>
</dbReference>
<keyword evidence="5 6" id="KW-0342">GTP-binding</keyword>
<comment type="similarity">
    <text evidence="6">Belongs to the TRAFAC class OBG-HflX-like GTPase superfamily. HflX GTPase family.</text>
</comment>
<evidence type="ECO:0000256" key="6">
    <source>
        <dbReference type="HAMAP-Rule" id="MF_00900"/>
    </source>
</evidence>
<comment type="subcellular location">
    <subcellularLocation>
        <location evidence="6">Cytoplasm</location>
    </subcellularLocation>
    <text evidence="6">May associate with membranes.</text>
</comment>
<dbReference type="InterPro" id="IPR025121">
    <property type="entry name" value="GTPase_HflX_N"/>
</dbReference>
<comment type="function">
    <text evidence="6">GTPase that associates with the 50S ribosomal subunit and may have a role during protein synthesis or ribosome biogenesis.</text>
</comment>
<keyword evidence="9" id="KW-0175">Coiled coil</keyword>
<dbReference type="InterPro" id="IPR032305">
    <property type="entry name" value="GTP-bd_M"/>
</dbReference>
<dbReference type="Gene3D" id="3.40.50.11060">
    <property type="entry name" value="GTPase HflX, N-terminal domain"/>
    <property type="match status" value="1"/>
</dbReference>
<keyword evidence="12" id="KW-1185">Reference proteome</keyword>
<gene>
    <name evidence="6" type="primary">hflX</name>
    <name evidence="11" type="ORF">LARV_02613</name>
</gene>
<evidence type="ECO:0000256" key="9">
    <source>
        <dbReference type="SAM" id="Coils"/>
    </source>
</evidence>
<dbReference type="AlphaFoldDB" id="A0A0S7BM34"/>
<dbReference type="Proteomes" id="UP000055060">
    <property type="component" value="Unassembled WGS sequence"/>
</dbReference>
<feature type="binding site" evidence="7">
    <location>
        <begin position="250"/>
        <end position="254"/>
    </location>
    <ligand>
        <name>GTP</name>
        <dbReference type="ChEBI" id="CHEBI:37565"/>
    </ligand>
</feature>
<dbReference type="GO" id="GO:0003924">
    <property type="term" value="F:GTPase activity"/>
    <property type="evidence" value="ECO:0007669"/>
    <property type="project" value="UniProtKB-UniRule"/>
</dbReference>
<feature type="binding site" evidence="7">
    <location>
        <begin position="363"/>
        <end position="365"/>
    </location>
    <ligand>
        <name>GTP</name>
        <dbReference type="ChEBI" id="CHEBI:37565"/>
    </ligand>
</feature>
<comment type="subunit">
    <text evidence="6">Monomer. Associates with the 50S ribosomal subunit.</text>
</comment>
<evidence type="ECO:0000313" key="11">
    <source>
        <dbReference type="EMBL" id="GAP14837.1"/>
    </source>
</evidence>
<dbReference type="Pfam" id="PF01926">
    <property type="entry name" value="MMR_HSR1"/>
    <property type="match status" value="1"/>
</dbReference>
<dbReference type="Pfam" id="PF16360">
    <property type="entry name" value="GTP-bdg_M"/>
    <property type="match status" value="1"/>
</dbReference>
<dbReference type="GO" id="GO:0043022">
    <property type="term" value="F:ribosome binding"/>
    <property type="evidence" value="ECO:0007669"/>
    <property type="project" value="TreeGrafter"/>
</dbReference>
<evidence type="ECO:0000256" key="8">
    <source>
        <dbReference type="PIRSR" id="PIRSR006809-2"/>
    </source>
</evidence>
<dbReference type="CDD" id="cd01878">
    <property type="entry name" value="HflX"/>
    <property type="match status" value="1"/>
</dbReference>
<dbReference type="PROSITE" id="PS51705">
    <property type="entry name" value="G_HFLX"/>
    <property type="match status" value="1"/>
</dbReference>
<dbReference type="PANTHER" id="PTHR10229">
    <property type="entry name" value="GTP-BINDING PROTEIN HFLX"/>
    <property type="match status" value="1"/>
</dbReference>
<dbReference type="InterPro" id="IPR030394">
    <property type="entry name" value="G_HFLX_dom"/>
</dbReference>
<dbReference type="GO" id="GO:0005737">
    <property type="term" value="C:cytoplasm"/>
    <property type="evidence" value="ECO:0007669"/>
    <property type="project" value="UniProtKB-SubCell"/>
</dbReference>
<feature type="binding site" evidence="8">
    <location>
        <position position="252"/>
    </location>
    <ligand>
        <name>Mg(2+)</name>
        <dbReference type="ChEBI" id="CHEBI:18420"/>
    </ligand>
</feature>
<evidence type="ECO:0000256" key="3">
    <source>
        <dbReference type="ARBA" id="ARBA00022741"/>
    </source>
</evidence>
<feature type="coiled-coil region" evidence="9">
    <location>
        <begin position="185"/>
        <end position="212"/>
    </location>
</feature>
<dbReference type="FunFam" id="3.40.50.300:FF:000173">
    <property type="entry name" value="GTPase HflX"/>
    <property type="match status" value="1"/>
</dbReference>
<evidence type="ECO:0000256" key="4">
    <source>
        <dbReference type="ARBA" id="ARBA00022842"/>
    </source>
</evidence>
<keyword evidence="2 8" id="KW-0479">Metal-binding</keyword>
<dbReference type="NCBIfam" id="TIGR03156">
    <property type="entry name" value="GTP_HflX"/>
    <property type="match status" value="1"/>
</dbReference>
<dbReference type="STRING" id="360412.LARV_02613"/>
<dbReference type="PRINTS" id="PR00326">
    <property type="entry name" value="GTP1OBG"/>
</dbReference>
<organism evidence="11">
    <name type="scientific">Longilinea arvoryzae</name>
    <dbReference type="NCBI Taxonomy" id="360412"/>
    <lineage>
        <taxon>Bacteria</taxon>
        <taxon>Bacillati</taxon>
        <taxon>Chloroflexota</taxon>
        <taxon>Anaerolineae</taxon>
        <taxon>Anaerolineales</taxon>
        <taxon>Anaerolineaceae</taxon>
        <taxon>Longilinea</taxon>
    </lineage>
</organism>
<feature type="binding site" evidence="7">
    <location>
        <begin position="338"/>
        <end position="341"/>
    </location>
    <ligand>
        <name>GTP</name>
        <dbReference type="ChEBI" id="CHEBI:37565"/>
    </ligand>
</feature>
<feature type="binding site" evidence="7">
    <location>
        <begin position="225"/>
        <end position="232"/>
    </location>
    <ligand>
        <name>GTP</name>
        <dbReference type="ChEBI" id="CHEBI:37565"/>
    </ligand>
</feature>
<evidence type="ECO:0000256" key="1">
    <source>
        <dbReference type="ARBA" id="ARBA00022490"/>
    </source>
</evidence>
<dbReference type="OrthoDB" id="9812272at2"/>
<dbReference type="InterPro" id="IPR027417">
    <property type="entry name" value="P-loop_NTPase"/>
</dbReference>
<sequence length="445" mass="49453">MSKRVSEPTAPPVERAFLVGVEVKSQPGLLSLEDSLSELSLLCETAGLEVVGETKQRLDTPHPNTYIGSGKVEEIRLLVEETLSNVVVFDTELSPTHQRELEEKLGDNVRVLDRTAIILDIFAQHANTREGKLQVELAQYEYRLPRLTRAWTHLARQAGGGGGRTGSVGGVGLRGPGETQLEVDRRDIHRRISALKKELENVRAHRSRHRDQRRRTQIPVIALVGYTNAGKSTLLNHLSKADVYVADKLFATLDPTTRRVELPGGHWVLMTDTVGFIQKLPTQLIAAFRATLEEITEADLLIHLVDATHPNAHVQWDSVKETLSAIDAGNIPMITALNKIDQLSDPEEAQRLTTEYEDAIAISALKGAGIQNLLSSIERELFETFVPVTVYLPFQEGQLISLFHEQGQIATTENTRTGVTIQGNLPGRLIARYQPFFERPKSTEE</sequence>
<evidence type="ECO:0000256" key="2">
    <source>
        <dbReference type="ARBA" id="ARBA00022723"/>
    </source>
</evidence>
<comment type="cofactor">
    <cofactor evidence="8">
        <name>Mg(2+)</name>
        <dbReference type="ChEBI" id="CHEBI:18420"/>
    </cofactor>
</comment>
<dbReference type="NCBIfam" id="TIGR00231">
    <property type="entry name" value="small_GTP"/>
    <property type="match status" value="1"/>
</dbReference>